<evidence type="ECO:0000256" key="7">
    <source>
        <dbReference type="RuleBase" id="RU004504"/>
    </source>
</evidence>
<dbReference type="Proteomes" id="UP000051269">
    <property type="component" value="Unassembled WGS sequence"/>
</dbReference>
<dbReference type="PIRSF" id="PIRSF000524">
    <property type="entry name" value="SPT"/>
    <property type="match status" value="1"/>
</dbReference>
<evidence type="ECO:0000313" key="10">
    <source>
        <dbReference type="Proteomes" id="UP000051269"/>
    </source>
</evidence>
<evidence type="ECO:0000259" key="8">
    <source>
        <dbReference type="Pfam" id="PF00266"/>
    </source>
</evidence>
<dbReference type="EMBL" id="LIBO01000046">
    <property type="protein sequence ID" value="KRO62667.1"/>
    <property type="molecule type" value="Genomic_DNA"/>
</dbReference>
<dbReference type="PROSITE" id="PS00595">
    <property type="entry name" value="AA_TRANSFER_CLASS_5"/>
    <property type="match status" value="1"/>
</dbReference>
<feature type="modified residue" description="N6-(pyridoxal phosphate)lysine" evidence="5">
    <location>
        <position position="189"/>
    </location>
</feature>
<proteinExistence type="inferred from homology"/>
<feature type="binding site" evidence="4">
    <location>
        <position position="333"/>
    </location>
    <ligand>
        <name>substrate</name>
    </ligand>
</feature>
<evidence type="ECO:0000256" key="1">
    <source>
        <dbReference type="ARBA" id="ARBA00001933"/>
    </source>
</evidence>
<dbReference type="GO" id="GO:0019265">
    <property type="term" value="P:glycine biosynthetic process, by transamination of glyoxylate"/>
    <property type="evidence" value="ECO:0007669"/>
    <property type="project" value="TreeGrafter"/>
</dbReference>
<evidence type="ECO:0000256" key="2">
    <source>
        <dbReference type="ARBA" id="ARBA00009236"/>
    </source>
</evidence>
<dbReference type="InterPro" id="IPR015421">
    <property type="entry name" value="PyrdxlP-dep_Trfase_major"/>
</dbReference>
<dbReference type="SUPFAM" id="SSF53383">
    <property type="entry name" value="PLP-dependent transferases"/>
    <property type="match status" value="1"/>
</dbReference>
<evidence type="ECO:0000313" key="9">
    <source>
        <dbReference type="EMBL" id="KRO62667.1"/>
    </source>
</evidence>
<evidence type="ECO:0000256" key="3">
    <source>
        <dbReference type="ARBA" id="ARBA00022898"/>
    </source>
</evidence>
<keyword evidence="9" id="KW-0032">Aminotransferase</keyword>
<feature type="domain" description="Aminotransferase class V" evidence="8">
    <location>
        <begin position="27"/>
        <end position="314"/>
    </location>
</feature>
<keyword evidence="3 5" id="KW-0663">Pyridoxal phosphate</keyword>
<dbReference type="GO" id="GO:0008453">
    <property type="term" value="F:alanine-glyoxylate transaminase activity"/>
    <property type="evidence" value="ECO:0007669"/>
    <property type="project" value="TreeGrafter"/>
</dbReference>
<dbReference type="InterPro" id="IPR015422">
    <property type="entry name" value="PyrdxlP-dep_Trfase_small"/>
</dbReference>
<sequence length="360" mass="39921">MPHIKLYIPGPVEISPSVLQAFATPMIGHRGKGFQDLYARVQPGLRQLFQTQQPVFLGTGSAWSVMEAAILNLVQKKVLVCMNGAFSDKWFDVALKCGKQAGRVQVEWGQAIKPEMIEKELSQGGYDALTIIHHETSTGVLSPLADIAKLVRTKFPEVMLITDTVSSFSAVPIPFDELGLDVMLCGTQKAMALPPGAALFAVSERAYQRAEKVKDRGYYYDFLEFRKQAESNMTPCTPSISHLYALEVKLAEIAKEGIANRHARHRKNAERGRAWLAANGFEVFPEKGYESLSLTCGKNTRKVDVAKWIAWLKETHGAIFDGGYGKMKGLNFRVSHMGDETEKGMEELWGRLAEGLKKIG</sequence>
<organism evidence="9 10">
    <name type="scientific">Verrucomicrobia subdivision 6 bacterium BACL9 MAG-120507-bin52</name>
    <dbReference type="NCBI Taxonomy" id="1655590"/>
    <lineage>
        <taxon>Bacteria</taxon>
        <taxon>Pseudomonadati</taxon>
        <taxon>Verrucomicrobiota</taxon>
        <taxon>Verrucomicrobiia</taxon>
        <taxon>Verrucomicrobiales</taxon>
        <taxon>Verrucomicrobia subdivision 6</taxon>
    </lineage>
</organism>
<comment type="similarity">
    <text evidence="2 6">Belongs to the class-V pyridoxal-phosphate-dependent aminotransferase family.</text>
</comment>
<dbReference type="PANTHER" id="PTHR21152:SF40">
    <property type="entry name" value="ALANINE--GLYOXYLATE AMINOTRANSFERASE"/>
    <property type="match status" value="1"/>
</dbReference>
<dbReference type="InterPro" id="IPR020578">
    <property type="entry name" value="Aminotrans_V_PyrdxlP_BS"/>
</dbReference>
<dbReference type="Gene3D" id="3.90.1150.10">
    <property type="entry name" value="Aspartate Aminotransferase, domain 1"/>
    <property type="match status" value="1"/>
</dbReference>
<dbReference type="Gene3D" id="3.40.640.10">
    <property type="entry name" value="Type I PLP-dependent aspartate aminotransferase-like (Major domain)"/>
    <property type="match status" value="1"/>
</dbReference>
<protein>
    <submittedName>
        <fullName evidence="9">Aminotransferase</fullName>
    </submittedName>
</protein>
<dbReference type="InterPro" id="IPR000192">
    <property type="entry name" value="Aminotrans_V_dom"/>
</dbReference>
<evidence type="ECO:0000256" key="4">
    <source>
        <dbReference type="PIRSR" id="PIRSR000524-1"/>
    </source>
</evidence>
<name>A0A0R2RNK9_9BACT</name>
<dbReference type="InterPro" id="IPR024169">
    <property type="entry name" value="SP_NH2Trfase/AEP_transaminase"/>
</dbReference>
<keyword evidence="9" id="KW-0808">Transferase</keyword>
<accession>A0A0R2RNK9</accession>
<dbReference type="AlphaFoldDB" id="A0A0R2RNK9"/>
<dbReference type="InterPro" id="IPR015424">
    <property type="entry name" value="PyrdxlP-dep_Trfase"/>
</dbReference>
<evidence type="ECO:0000256" key="6">
    <source>
        <dbReference type="RuleBase" id="RU004075"/>
    </source>
</evidence>
<dbReference type="PANTHER" id="PTHR21152">
    <property type="entry name" value="AMINOTRANSFERASE CLASS V"/>
    <property type="match status" value="1"/>
</dbReference>
<dbReference type="Pfam" id="PF00266">
    <property type="entry name" value="Aminotran_5"/>
    <property type="match status" value="1"/>
</dbReference>
<dbReference type="GO" id="GO:0004760">
    <property type="term" value="F:L-serine-pyruvate transaminase activity"/>
    <property type="evidence" value="ECO:0007669"/>
    <property type="project" value="TreeGrafter"/>
</dbReference>
<evidence type="ECO:0000256" key="5">
    <source>
        <dbReference type="PIRSR" id="PIRSR000524-50"/>
    </source>
</evidence>
<comment type="caution">
    <text evidence="9">The sequence shown here is derived from an EMBL/GenBank/DDBJ whole genome shotgun (WGS) entry which is preliminary data.</text>
</comment>
<comment type="cofactor">
    <cofactor evidence="1 5 7">
        <name>pyridoxal 5'-phosphate</name>
        <dbReference type="ChEBI" id="CHEBI:597326"/>
    </cofactor>
</comment>
<gene>
    <name evidence="9" type="ORF">ABR82_08575</name>
</gene>
<reference evidence="9 10" key="1">
    <citation type="submission" date="2015-10" db="EMBL/GenBank/DDBJ databases">
        <title>Metagenome-Assembled Genomes uncover a global brackish microbiome.</title>
        <authorList>
            <person name="Hugerth L.W."/>
            <person name="Larsson J."/>
            <person name="Alneberg J."/>
            <person name="Lindh M.V."/>
            <person name="Legrand C."/>
            <person name="Pinhassi J."/>
            <person name="Andersson A.F."/>
        </authorList>
    </citation>
    <scope>NUCLEOTIDE SEQUENCE [LARGE SCALE GENOMIC DNA]</scope>
    <source>
        <strain evidence="9">BACL18 MAG-120507-bin52</strain>
    </source>
</reference>